<dbReference type="InterPro" id="IPR017237">
    <property type="entry name" value="RLMG"/>
</dbReference>
<dbReference type="GO" id="GO:0005737">
    <property type="term" value="C:cytoplasm"/>
    <property type="evidence" value="ECO:0007669"/>
    <property type="project" value="InterPro"/>
</dbReference>
<dbReference type="AlphaFoldDB" id="A0A6H1UBL1"/>
<evidence type="ECO:0000313" key="9">
    <source>
        <dbReference type="Proteomes" id="UP000501602"/>
    </source>
</evidence>
<accession>A0A6H1UBL1</accession>
<evidence type="ECO:0000256" key="4">
    <source>
        <dbReference type="ARBA" id="ARBA00022679"/>
    </source>
</evidence>
<dbReference type="Proteomes" id="UP000501602">
    <property type="component" value="Chromosome"/>
</dbReference>
<sequence length="376" mass="42302">MTPFVVNDIELSLERFPPVAEQQLQAWDAADELVIAQHQFDAGEIWIFNDHFGAIACGLRADDSDRPLRWINESFVAHQALEQNLELNGFEPLDELHQQVEQLKGVDAPVGVIIKLPRNLRLLTNQLDWLNQYLPAGIPVVIAARQKDMPTTLPDLTRQLLDEVRPSRAVKKARLIYGVSCERNSGQPLLNSWHCDEINQTVHNLPNTYGSQRLDIGARVLLDNLPKCGGTMIDLGCGNGVLTAAMAQKNPNCDIIATDESWHGLEACKLNTTQYNDRIEYLWNDCLSGVDGGSVDLVLCNPPFHQQQAVTDHIAWQMFRDAKRVLKTGGKLRIVGNRHLAYHIKLTRLFGGYDTIASNAKFVILEAQKRRQEIDY</sequence>
<name>A0A6H1UBL1_9GAMM</name>
<dbReference type="KEGG" id="fes:HER31_00985"/>
<reference evidence="8 9" key="1">
    <citation type="submission" date="2020-04" db="EMBL/GenBank/DDBJ databases">
        <title>Ferrimonas sp. S7 isolated from sea water.</title>
        <authorList>
            <person name="Bae S.S."/>
            <person name="Baek K."/>
        </authorList>
    </citation>
    <scope>NUCLEOTIDE SEQUENCE [LARGE SCALE GENOMIC DNA]</scope>
    <source>
        <strain evidence="8 9">S7</strain>
    </source>
</reference>
<evidence type="ECO:0000256" key="2">
    <source>
        <dbReference type="ARBA" id="ARBA00022552"/>
    </source>
</evidence>
<dbReference type="Pfam" id="PF05175">
    <property type="entry name" value="MTS"/>
    <property type="match status" value="1"/>
</dbReference>
<keyword evidence="4 8" id="KW-0808">Transferase</keyword>
<evidence type="ECO:0000259" key="6">
    <source>
        <dbReference type="Pfam" id="PF05175"/>
    </source>
</evidence>
<keyword evidence="3 8" id="KW-0489">Methyltransferase</keyword>
<organism evidence="8 9">
    <name type="scientific">Ferrimonas lipolytica</name>
    <dbReference type="NCBI Taxonomy" id="2724191"/>
    <lineage>
        <taxon>Bacteria</taxon>
        <taxon>Pseudomonadati</taxon>
        <taxon>Pseudomonadota</taxon>
        <taxon>Gammaproteobacteria</taxon>
        <taxon>Alteromonadales</taxon>
        <taxon>Ferrimonadaceae</taxon>
        <taxon>Ferrimonas</taxon>
    </lineage>
</organism>
<dbReference type="EMBL" id="CP051180">
    <property type="protein sequence ID" value="QIZ75596.1"/>
    <property type="molecule type" value="Genomic_DNA"/>
</dbReference>
<dbReference type="GO" id="GO:0008990">
    <property type="term" value="F:rRNA (guanine-N2-)-methyltransferase activity"/>
    <property type="evidence" value="ECO:0007669"/>
    <property type="project" value="InterPro"/>
</dbReference>
<dbReference type="InterPro" id="IPR046977">
    <property type="entry name" value="RsmC/RlmG"/>
</dbReference>
<evidence type="ECO:0000256" key="5">
    <source>
        <dbReference type="ARBA" id="ARBA00022691"/>
    </source>
</evidence>
<dbReference type="InterPro" id="IPR029063">
    <property type="entry name" value="SAM-dependent_MTases_sf"/>
</dbReference>
<dbReference type="InterPro" id="IPR058679">
    <property type="entry name" value="RlmG_N"/>
</dbReference>
<gene>
    <name evidence="8" type="ORF">HER31_00985</name>
</gene>
<evidence type="ECO:0000256" key="1">
    <source>
        <dbReference type="ARBA" id="ARBA00022490"/>
    </source>
</evidence>
<dbReference type="PIRSF" id="PIRSF037565">
    <property type="entry name" value="RRNA_m2G_Mtase_RsmD_prd"/>
    <property type="match status" value="1"/>
</dbReference>
<dbReference type="SUPFAM" id="SSF53335">
    <property type="entry name" value="S-adenosyl-L-methionine-dependent methyltransferases"/>
    <property type="match status" value="1"/>
</dbReference>
<dbReference type="PANTHER" id="PTHR47816">
    <property type="entry name" value="RIBOSOMAL RNA SMALL SUBUNIT METHYLTRANSFERASE C"/>
    <property type="match status" value="1"/>
</dbReference>
<dbReference type="PANTHER" id="PTHR47816:SF5">
    <property type="entry name" value="RIBOSOMAL RNA LARGE SUBUNIT METHYLTRANSFERASE G"/>
    <property type="match status" value="1"/>
</dbReference>
<keyword evidence="9" id="KW-1185">Reference proteome</keyword>
<keyword evidence="1" id="KW-0963">Cytoplasm</keyword>
<evidence type="ECO:0000256" key="3">
    <source>
        <dbReference type="ARBA" id="ARBA00022603"/>
    </source>
</evidence>
<dbReference type="RefSeq" id="WP_168658857.1">
    <property type="nucleotide sequence ID" value="NZ_CP051180.1"/>
</dbReference>
<evidence type="ECO:0000259" key="7">
    <source>
        <dbReference type="Pfam" id="PF26049"/>
    </source>
</evidence>
<evidence type="ECO:0000313" key="8">
    <source>
        <dbReference type="EMBL" id="QIZ75596.1"/>
    </source>
</evidence>
<feature type="domain" description="Methyltransferase small" evidence="6">
    <location>
        <begin position="200"/>
        <end position="365"/>
    </location>
</feature>
<dbReference type="CDD" id="cd02440">
    <property type="entry name" value="AdoMet_MTases"/>
    <property type="match status" value="1"/>
</dbReference>
<dbReference type="Gene3D" id="3.40.50.150">
    <property type="entry name" value="Vaccinia Virus protein VP39"/>
    <property type="match status" value="2"/>
</dbReference>
<keyword evidence="2" id="KW-0698">rRNA processing</keyword>
<protein>
    <submittedName>
        <fullName evidence="8">Methyltransferase</fullName>
    </submittedName>
</protein>
<feature type="domain" description="RlmG N-terminal" evidence="7">
    <location>
        <begin position="1"/>
        <end position="177"/>
    </location>
</feature>
<dbReference type="GO" id="GO:0003676">
    <property type="term" value="F:nucleic acid binding"/>
    <property type="evidence" value="ECO:0007669"/>
    <property type="project" value="InterPro"/>
</dbReference>
<dbReference type="Pfam" id="PF26049">
    <property type="entry name" value="RLMG_N"/>
    <property type="match status" value="1"/>
</dbReference>
<dbReference type="InterPro" id="IPR002052">
    <property type="entry name" value="DNA_methylase_N6_adenine_CS"/>
</dbReference>
<dbReference type="InterPro" id="IPR007848">
    <property type="entry name" value="Small_mtfrase_dom"/>
</dbReference>
<proteinExistence type="predicted"/>
<keyword evidence="5" id="KW-0949">S-adenosyl-L-methionine</keyword>
<dbReference type="PROSITE" id="PS00092">
    <property type="entry name" value="N6_MTASE"/>
    <property type="match status" value="1"/>
</dbReference>